<evidence type="ECO:0000313" key="2">
    <source>
        <dbReference type="EMBL" id="KAH7132157.1"/>
    </source>
</evidence>
<accession>A0A9P9E7E9</accession>
<feature type="region of interest" description="Disordered" evidence="1">
    <location>
        <begin position="109"/>
        <end position="137"/>
    </location>
</feature>
<feature type="compositionally biased region" description="Polar residues" evidence="1">
    <location>
        <begin position="109"/>
        <end position="129"/>
    </location>
</feature>
<comment type="caution">
    <text evidence="2">The sequence shown here is derived from an EMBL/GenBank/DDBJ whole genome shotgun (WGS) entry which is preliminary data.</text>
</comment>
<protein>
    <submittedName>
        <fullName evidence="2">Uncharacterized protein</fullName>
    </submittedName>
</protein>
<feature type="region of interest" description="Disordered" evidence="1">
    <location>
        <begin position="1"/>
        <end position="29"/>
    </location>
</feature>
<dbReference type="Proteomes" id="UP000700596">
    <property type="component" value="Unassembled WGS sequence"/>
</dbReference>
<sequence>MAIREPKTSGLCGQAEDPDSTTRKNDGRSAASAMIYPQHQVHPLGGHIYINAPLMYDVEVQYPAEVSPMRLRSYLSQASKGPNLRNPPRPSWTQNQPVRWCQGMPWHQNTNAKWRSNGPSSSAPNSTEKTGVHPLLTIPGAGPPLFEQIGTHVANSSSRLASLTSPISSFAKTRAPTASPFRKAFLCISHLTIAIFTVTNASDNFRMA</sequence>
<reference evidence="2" key="1">
    <citation type="journal article" date="2021" name="Nat. Commun.">
        <title>Genetic determinants of endophytism in the Arabidopsis root mycobiome.</title>
        <authorList>
            <person name="Mesny F."/>
            <person name="Miyauchi S."/>
            <person name="Thiergart T."/>
            <person name="Pickel B."/>
            <person name="Atanasova L."/>
            <person name="Karlsson M."/>
            <person name="Huettel B."/>
            <person name="Barry K.W."/>
            <person name="Haridas S."/>
            <person name="Chen C."/>
            <person name="Bauer D."/>
            <person name="Andreopoulos W."/>
            <person name="Pangilinan J."/>
            <person name="LaButti K."/>
            <person name="Riley R."/>
            <person name="Lipzen A."/>
            <person name="Clum A."/>
            <person name="Drula E."/>
            <person name="Henrissat B."/>
            <person name="Kohler A."/>
            <person name="Grigoriev I.V."/>
            <person name="Martin F.M."/>
            <person name="Hacquard S."/>
        </authorList>
    </citation>
    <scope>NUCLEOTIDE SEQUENCE</scope>
    <source>
        <strain evidence="2">MPI-CAGE-CH-0243</strain>
    </source>
</reference>
<gene>
    <name evidence="2" type="ORF">B0J11DRAFT_503334</name>
</gene>
<evidence type="ECO:0000313" key="3">
    <source>
        <dbReference type="Proteomes" id="UP000700596"/>
    </source>
</evidence>
<name>A0A9P9E7E9_9PLEO</name>
<keyword evidence="3" id="KW-1185">Reference proteome</keyword>
<evidence type="ECO:0000256" key="1">
    <source>
        <dbReference type="SAM" id="MobiDB-lite"/>
    </source>
</evidence>
<feature type="region of interest" description="Disordered" evidence="1">
    <location>
        <begin position="78"/>
        <end position="97"/>
    </location>
</feature>
<proteinExistence type="predicted"/>
<organism evidence="2 3">
    <name type="scientific">Dendryphion nanum</name>
    <dbReference type="NCBI Taxonomy" id="256645"/>
    <lineage>
        <taxon>Eukaryota</taxon>
        <taxon>Fungi</taxon>
        <taxon>Dikarya</taxon>
        <taxon>Ascomycota</taxon>
        <taxon>Pezizomycotina</taxon>
        <taxon>Dothideomycetes</taxon>
        <taxon>Pleosporomycetidae</taxon>
        <taxon>Pleosporales</taxon>
        <taxon>Torulaceae</taxon>
        <taxon>Dendryphion</taxon>
    </lineage>
</organism>
<dbReference type="AlphaFoldDB" id="A0A9P9E7E9"/>
<dbReference type="EMBL" id="JAGMWT010000003">
    <property type="protein sequence ID" value="KAH7132157.1"/>
    <property type="molecule type" value="Genomic_DNA"/>
</dbReference>